<evidence type="ECO:0000313" key="4">
    <source>
        <dbReference type="EMBL" id="MBA8925988.1"/>
    </source>
</evidence>
<accession>A0ABR6BGH7</accession>
<dbReference type="EMBL" id="JACJID010000002">
    <property type="protein sequence ID" value="MBA8925988.1"/>
    <property type="molecule type" value="Genomic_DNA"/>
</dbReference>
<keyword evidence="1" id="KW-0540">Nuclease</keyword>
<dbReference type="Gene3D" id="3.10.450.30">
    <property type="entry name" value="Microbial ribonucleases"/>
    <property type="match status" value="1"/>
</dbReference>
<evidence type="ECO:0000313" key="5">
    <source>
        <dbReference type="Proteomes" id="UP000517916"/>
    </source>
</evidence>
<feature type="signal peptide" evidence="3">
    <location>
        <begin position="1"/>
        <end position="31"/>
    </location>
</feature>
<evidence type="ECO:0000256" key="3">
    <source>
        <dbReference type="SAM" id="SignalP"/>
    </source>
</evidence>
<dbReference type="SUPFAM" id="SSF53933">
    <property type="entry name" value="Microbial ribonucleases"/>
    <property type="match status" value="1"/>
</dbReference>
<name>A0ABR6BGH7_9PSEU</name>
<keyword evidence="2" id="KW-0378">Hydrolase</keyword>
<protein>
    <submittedName>
        <fullName evidence="4">Guanyl-specific ribonuclease Sa</fullName>
    </submittedName>
</protein>
<evidence type="ECO:0000256" key="2">
    <source>
        <dbReference type="ARBA" id="ARBA00022801"/>
    </source>
</evidence>
<dbReference type="InterPro" id="IPR000026">
    <property type="entry name" value="N1-like"/>
</dbReference>
<gene>
    <name evidence="4" type="ORF">BC739_003187</name>
</gene>
<organism evidence="4 5">
    <name type="scientific">Kutzneria viridogrisea</name>
    <dbReference type="NCBI Taxonomy" id="47990"/>
    <lineage>
        <taxon>Bacteria</taxon>
        <taxon>Bacillati</taxon>
        <taxon>Actinomycetota</taxon>
        <taxon>Actinomycetes</taxon>
        <taxon>Pseudonocardiales</taxon>
        <taxon>Pseudonocardiaceae</taxon>
        <taxon>Kutzneria</taxon>
    </lineage>
</organism>
<comment type="caution">
    <text evidence="4">The sequence shown here is derived from an EMBL/GenBank/DDBJ whole genome shotgun (WGS) entry which is preliminary data.</text>
</comment>
<feature type="chain" id="PRO_5047169431" evidence="3">
    <location>
        <begin position="32"/>
        <end position="146"/>
    </location>
</feature>
<keyword evidence="3" id="KW-0732">Signal</keyword>
<evidence type="ECO:0000256" key="1">
    <source>
        <dbReference type="ARBA" id="ARBA00022722"/>
    </source>
</evidence>
<sequence length="146" mass="15319">MVTTSNRITKFLLVAAFTVLGAIGLAGPSVAAPQAVGHATVAQAGCGDTSGYRKVALSSLPKQATDTVKLIKQGGPFPYPGKDGSVFTNVEKVLPVCSSSSYYHEYTVITPGAPTRGTRRIVTGSAGEYFYTGDHYKTFQLVNINA</sequence>
<keyword evidence="5" id="KW-1185">Reference proteome</keyword>
<dbReference type="InterPro" id="IPR016191">
    <property type="entry name" value="Ribonuclease/ribotoxin"/>
</dbReference>
<dbReference type="Pfam" id="PF00545">
    <property type="entry name" value="Ribonuclease"/>
    <property type="match status" value="1"/>
</dbReference>
<dbReference type="RefSeq" id="WP_025360553.1">
    <property type="nucleotide sequence ID" value="NZ_BAAABQ010000038.1"/>
</dbReference>
<proteinExistence type="predicted"/>
<dbReference type="Proteomes" id="UP000517916">
    <property type="component" value="Unassembled WGS sequence"/>
</dbReference>
<reference evidence="4 5" key="1">
    <citation type="submission" date="2020-08" db="EMBL/GenBank/DDBJ databases">
        <title>Genomic Encyclopedia of Archaeal and Bacterial Type Strains, Phase II (KMG-II): from individual species to whole genera.</title>
        <authorList>
            <person name="Goeker M."/>
        </authorList>
    </citation>
    <scope>NUCLEOTIDE SEQUENCE [LARGE SCALE GENOMIC DNA]</scope>
    <source>
        <strain evidence="4 5">DSM 43850</strain>
    </source>
</reference>